<feature type="transmembrane region" description="Helical" evidence="7">
    <location>
        <begin position="160"/>
        <end position="181"/>
    </location>
</feature>
<feature type="transmembrane region" description="Helical" evidence="7">
    <location>
        <begin position="35"/>
        <end position="61"/>
    </location>
</feature>
<evidence type="ECO:0000259" key="9">
    <source>
        <dbReference type="Pfam" id="PF00361"/>
    </source>
</evidence>
<proteinExistence type="inferred from homology"/>
<evidence type="ECO:0000313" key="10">
    <source>
        <dbReference type="EMBL" id="QCI23721.1"/>
    </source>
</evidence>
<accession>A0A4D6YB82</accession>
<evidence type="ECO:0000256" key="7">
    <source>
        <dbReference type="HAMAP-Rule" id="MF_00445"/>
    </source>
</evidence>
<dbReference type="GO" id="GO:0008137">
    <property type="term" value="F:NADH dehydrogenase (ubiquinone) activity"/>
    <property type="evidence" value="ECO:0007669"/>
    <property type="project" value="InterPro"/>
</dbReference>
<dbReference type="GO" id="GO:0012505">
    <property type="term" value="C:endomembrane system"/>
    <property type="evidence" value="ECO:0007669"/>
    <property type="project" value="UniProtKB-SubCell"/>
</dbReference>
<feature type="transmembrane region" description="Helical" evidence="7">
    <location>
        <begin position="451"/>
        <end position="473"/>
    </location>
</feature>
<evidence type="ECO:0000256" key="6">
    <source>
        <dbReference type="ARBA" id="ARBA00025811"/>
    </source>
</evidence>
<evidence type="ECO:0000256" key="1">
    <source>
        <dbReference type="ARBA" id="ARBA00004127"/>
    </source>
</evidence>
<feature type="transmembrane region" description="Helical" evidence="7">
    <location>
        <begin position="297"/>
        <end position="316"/>
    </location>
</feature>
<dbReference type="EC" id="7.1.1.-" evidence="7"/>
<keyword evidence="7" id="KW-0874">Quinone</keyword>
<dbReference type="GO" id="GO:0048038">
    <property type="term" value="F:quinone binding"/>
    <property type="evidence" value="ECO:0007669"/>
    <property type="project" value="UniProtKB-KW"/>
</dbReference>
<keyword evidence="4 7" id="KW-0472">Membrane</keyword>
<evidence type="ECO:0000313" key="11">
    <source>
        <dbReference type="Proteomes" id="UP000298745"/>
    </source>
</evidence>
<feature type="transmembrane region" description="Helical" evidence="7">
    <location>
        <begin position="128"/>
        <end position="148"/>
    </location>
</feature>
<keyword evidence="7" id="KW-1003">Cell membrane</keyword>
<feature type="transmembrane region" description="Helical" evidence="7">
    <location>
        <begin position="105"/>
        <end position="122"/>
    </location>
</feature>
<comment type="similarity">
    <text evidence="7">Belongs to the complex I subunit 2 family.</text>
</comment>
<feature type="transmembrane region" description="Helical" evidence="7">
    <location>
        <begin position="239"/>
        <end position="262"/>
    </location>
</feature>
<reference evidence="10 11" key="2">
    <citation type="submission" date="2019-05" db="EMBL/GenBank/DDBJ databases">
        <title>Genome evolution of the obligate endosymbiont Buchnera aphidicola.</title>
        <authorList>
            <person name="Moran N.A."/>
        </authorList>
    </citation>
    <scope>NUCLEOTIDE SEQUENCE [LARGE SCALE GENOMIC DNA]</scope>
    <source>
        <strain evidence="10 11">Msa</strain>
    </source>
</reference>
<evidence type="ECO:0000256" key="2">
    <source>
        <dbReference type="ARBA" id="ARBA00022692"/>
    </source>
</evidence>
<dbReference type="EMBL" id="CP034864">
    <property type="protein sequence ID" value="QCI23721.1"/>
    <property type="molecule type" value="Genomic_DNA"/>
</dbReference>
<comment type="subcellular location">
    <subcellularLocation>
        <location evidence="7">Cell membrane</location>
        <topology evidence="7">Multi-pass membrane protein</topology>
    </subcellularLocation>
    <subcellularLocation>
        <location evidence="1">Endomembrane system</location>
        <topology evidence="1">Multi-pass membrane protein</topology>
    </subcellularLocation>
    <subcellularLocation>
        <location evidence="8">Membrane</location>
        <topology evidence="8">Multi-pass membrane protein</topology>
    </subcellularLocation>
</comment>
<evidence type="ECO:0000256" key="3">
    <source>
        <dbReference type="ARBA" id="ARBA00022989"/>
    </source>
</evidence>
<reference evidence="10 11" key="1">
    <citation type="submission" date="2018-12" db="EMBL/GenBank/DDBJ databases">
        <authorList>
            <person name="Chong R.A."/>
        </authorList>
    </citation>
    <scope>NUCLEOTIDE SEQUENCE [LARGE SCALE GENOMIC DNA]</scope>
    <source>
        <strain evidence="10 11">Msa</strain>
    </source>
</reference>
<dbReference type="GO" id="GO:0042773">
    <property type="term" value="P:ATP synthesis coupled electron transport"/>
    <property type="evidence" value="ECO:0007669"/>
    <property type="project" value="InterPro"/>
</dbReference>
<keyword evidence="7" id="KW-1278">Translocase</keyword>
<feature type="transmembrane region" description="Helical" evidence="7">
    <location>
        <begin position="328"/>
        <end position="351"/>
    </location>
</feature>
<comment type="function">
    <text evidence="7">NDH-1 shuttles electrons from NADH, via FMN and iron-sulfur (Fe-S) centers, to quinones in the respiratory chain. The immediate electron acceptor for the enzyme in this species is believed to be ubiquinone. Couples the redox reaction to proton translocation (for every two electrons transferred, four hydrogen ions are translocated across the cytoplasmic membrane), and thus conserves the redox energy in a proton gradient.</text>
</comment>
<dbReference type="InterPro" id="IPR001750">
    <property type="entry name" value="ND/Mrp_TM"/>
</dbReference>
<comment type="function">
    <text evidence="5">NDH-1 shuttles electrons from NADH, via FMN and iron-sulfur (Fe-S) centers, to quinones in the respiratory chain. Couples the redox reaction to proton translocation (for every two electrons transferred, four hydrogen ions are translocated across the cytoplasmic membrane), and thus conserves the redox energy in a proton gradient.</text>
</comment>
<feature type="domain" description="NADH:quinone oxidoreductase/Mrp antiporter transmembrane" evidence="9">
    <location>
        <begin position="122"/>
        <end position="421"/>
    </location>
</feature>
<dbReference type="PANTHER" id="PTHR22773">
    <property type="entry name" value="NADH DEHYDROGENASE"/>
    <property type="match status" value="1"/>
</dbReference>
<comment type="catalytic activity">
    <reaction evidence="7">
        <text>a quinone + NADH + 5 H(+)(in) = a quinol + NAD(+) + 4 H(+)(out)</text>
        <dbReference type="Rhea" id="RHEA:57888"/>
        <dbReference type="ChEBI" id="CHEBI:15378"/>
        <dbReference type="ChEBI" id="CHEBI:24646"/>
        <dbReference type="ChEBI" id="CHEBI:57540"/>
        <dbReference type="ChEBI" id="CHEBI:57945"/>
        <dbReference type="ChEBI" id="CHEBI:132124"/>
    </reaction>
</comment>
<comment type="subunit">
    <text evidence="6">Composed of 13 different subunits. Subunits NuoA, H, J, K, L, M, N constitute the membrane sector of the complex.</text>
</comment>
<feature type="transmembrane region" description="Helical" evidence="7">
    <location>
        <begin position="73"/>
        <end position="93"/>
    </location>
</feature>
<dbReference type="GO" id="GO:0005886">
    <property type="term" value="C:plasma membrane"/>
    <property type="evidence" value="ECO:0007669"/>
    <property type="project" value="UniProtKB-SubCell"/>
</dbReference>
<keyword evidence="7" id="KW-0830">Ubiquinone</keyword>
<dbReference type="Proteomes" id="UP000298745">
    <property type="component" value="Chromosome"/>
</dbReference>
<dbReference type="OrthoDB" id="9768329at2"/>
<dbReference type="NCBIfam" id="TIGR01770">
    <property type="entry name" value="NDH_I_N"/>
    <property type="match status" value="1"/>
</dbReference>
<dbReference type="RefSeq" id="WP_158362383.1">
    <property type="nucleotide sequence ID" value="NZ_CP034864.1"/>
</dbReference>
<dbReference type="InterPro" id="IPR010096">
    <property type="entry name" value="NADH-Q_OxRdtase_suN/2"/>
</dbReference>
<evidence type="ECO:0000256" key="5">
    <source>
        <dbReference type="ARBA" id="ARBA00025189"/>
    </source>
</evidence>
<keyword evidence="3 7" id="KW-1133">Transmembrane helix</keyword>
<keyword evidence="2 7" id="KW-0812">Transmembrane</keyword>
<protein>
    <recommendedName>
        <fullName evidence="7">NADH-quinone oxidoreductase subunit N</fullName>
        <ecNumber evidence="7">7.1.1.-</ecNumber>
    </recommendedName>
    <alternativeName>
        <fullName evidence="7">NADH dehydrogenase I subunit N</fullName>
    </alternativeName>
    <alternativeName>
        <fullName evidence="7">NDH-1 subunit N</fullName>
    </alternativeName>
</protein>
<feature type="transmembrane region" description="Helical" evidence="7">
    <location>
        <begin position="407"/>
        <end position="431"/>
    </location>
</feature>
<dbReference type="HAMAP" id="MF_00445">
    <property type="entry name" value="NDH1_NuoN_1"/>
    <property type="match status" value="1"/>
</dbReference>
<keyword evidence="7" id="KW-0813">Transport</keyword>
<dbReference type="AlphaFoldDB" id="A0A4D6YB82"/>
<feature type="transmembrane region" description="Helical" evidence="7">
    <location>
        <begin position="268"/>
        <end position="290"/>
    </location>
</feature>
<feature type="transmembrane region" description="Helical" evidence="7">
    <location>
        <begin position="372"/>
        <end position="395"/>
    </location>
</feature>
<comment type="subunit">
    <text evidence="7">NDH-1 is composed of 13 different subunits. Subunits NuoA, H, J, K, L, M, N constitute the membrane sector of the complex.</text>
</comment>
<feature type="transmembrane region" description="Helical" evidence="7">
    <location>
        <begin position="6"/>
        <end position="28"/>
    </location>
</feature>
<dbReference type="GO" id="GO:0050136">
    <property type="term" value="F:NADH dehydrogenase (quinone) (non-electrogenic) activity"/>
    <property type="evidence" value="ECO:0007669"/>
    <property type="project" value="UniProtKB-UniRule"/>
</dbReference>
<organism evidence="10 11">
    <name type="scientific">Buchnera aphidicola</name>
    <name type="common">Macrosiphoniella sanborni</name>
    <dbReference type="NCBI Taxonomy" id="1241865"/>
    <lineage>
        <taxon>Bacteria</taxon>
        <taxon>Pseudomonadati</taxon>
        <taxon>Pseudomonadota</taxon>
        <taxon>Gammaproteobacteria</taxon>
        <taxon>Enterobacterales</taxon>
        <taxon>Erwiniaceae</taxon>
        <taxon>Buchnera</taxon>
    </lineage>
</organism>
<name>A0A4D6YB82_9GAMM</name>
<evidence type="ECO:0000256" key="4">
    <source>
        <dbReference type="ARBA" id="ARBA00023136"/>
    </source>
</evidence>
<keyword evidence="7" id="KW-0520">NAD</keyword>
<feature type="transmembrane region" description="Helical" evidence="7">
    <location>
        <begin position="201"/>
        <end position="227"/>
    </location>
</feature>
<gene>
    <name evidence="7" type="primary">nuoN</name>
    <name evidence="10" type="ORF">D9V74_00770</name>
</gene>
<sequence length="487" mass="54944">MTINLQQLTALLPLLIMIFTAVIVILSISYNRNHFFVAVLSTFGFIFSFFSLYLSITILPIDINGLFYITHYSILYIIMIIFSSISACIFGYSWLKISSENKEEFYLLVIISHLGAISLVISNHMASLFVSVELLSLPVFGLIAYSQYYKNSLEAALKYIILSSITSSFLLFGIAWIYAVSGNLSFISIIPLFNNISNNETLVLLFGISMILCSLLFKLSIIPFHLWTPDVYQGTPAAVLSFFSTVGKISIFVVLLNLLSHISYGNKIIYFILLLTIIFSILFGNLMAMFQNNIRRLFAYSSISQLGYLLIIFLVSNKNYFFSLEASAIYLYSYLFSNIAFFGIINLITNANKTNHADLIESYQGLFWSQPLLSIILTLVLLSLSGIPMTLGFIGKFYILSIIIKEHLWVMGLIFLIGTILGLYCYLRVILSLYSKPLKSIKNQIIVSNHWIYTGSGAIIFFSGIILLILGIYPNELIYLVKSSIEL</sequence>
<dbReference type="Pfam" id="PF00361">
    <property type="entry name" value="Proton_antipo_M"/>
    <property type="match status" value="1"/>
</dbReference>
<evidence type="ECO:0000256" key="8">
    <source>
        <dbReference type="RuleBase" id="RU000320"/>
    </source>
</evidence>